<evidence type="ECO:0000256" key="19">
    <source>
        <dbReference type="SAM" id="Phobius"/>
    </source>
</evidence>
<keyword evidence="6 19" id="KW-0812">Transmembrane</keyword>
<dbReference type="RefSeq" id="XP_032956650.1">
    <property type="nucleotide sequence ID" value="XM_033100759.1"/>
</dbReference>
<evidence type="ECO:0000256" key="6">
    <source>
        <dbReference type="ARBA" id="ARBA00022692"/>
    </source>
</evidence>
<evidence type="ECO:0000256" key="18">
    <source>
        <dbReference type="SAM" id="MobiDB-lite"/>
    </source>
</evidence>
<dbReference type="OrthoDB" id="9944172at2759"/>
<dbReference type="GO" id="GO:0042010">
    <property type="term" value="F:interleukin-15 receptor activity"/>
    <property type="evidence" value="ECO:0007669"/>
    <property type="project" value="InterPro"/>
</dbReference>
<dbReference type="SMART" id="SM00032">
    <property type="entry name" value="CCP"/>
    <property type="match status" value="1"/>
</dbReference>
<name>A0A671FE46_RHIFE</name>
<gene>
    <name evidence="22" type="primary">IL15RA</name>
</gene>
<sequence>MACLRLRGCRISDFSGLLLLLLLWPPVTPGTTCSTPKSIEHADIHVKSYNENSRERYICNSGFKRKAGTSSLTKCQRDEVTNITQWTTPTLKCIRDPSLTHQTTPSTVATAGVTPEPESPSPPGKEPAFTSMSDATVATKPAIVPGSWLVPSKPPSAGTTGVVRDEPSQVPSQTTANAMEHTPAASPEKPGTYSYDYSRTVAVSVSIPVAVLCGVCVVFLVAHYAKSRQTPRTPSVEMENTEDMPMTGGTSGRQDTENYPMA</sequence>
<dbReference type="AlphaFoldDB" id="A0A671FE46"/>
<feature type="domain" description="Sushi" evidence="21">
    <location>
        <begin position="31"/>
        <end position="95"/>
    </location>
</feature>
<evidence type="ECO:0000256" key="3">
    <source>
        <dbReference type="ARBA" id="ARBA00022525"/>
    </source>
</evidence>
<feature type="region of interest" description="Disordered" evidence="18">
    <location>
        <begin position="96"/>
        <end position="130"/>
    </location>
</feature>
<dbReference type="InterPro" id="IPR035976">
    <property type="entry name" value="Sushi/SCR/CCP_sf"/>
</dbReference>
<reference evidence="22" key="1">
    <citation type="submission" date="2025-08" db="UniProtKB">
        <authorList>
            <consortium name="Ensembl"/>
        </authorList>
    </citation>
    <scope>IDENTIFICATION</scope>
</reference>
<keyword evidence="7 20" id="KW-0732">Signal</keyword>
<evidence type="ECO:0000256" key="10">
    <source>
        <dbReference type="ARBA" id="ARBA00023157"/>
    </source>
</evidence>
<feature type="transmembrane region" description="Helical" evidence="19">
    <location>
        <begin position="201"/>
        <end position="222"/>
    </location>
</feature>
<dbReference type="Ensembl" id="ENSRFET00010026030.1">
    <property type="protein sequence ID" value="ENSRFEP00010023931.1"/>
    <property type="gene ID" value="ENSRFEG00010015989.1"/>
</dbReference>
<dbReference type="KEGG" id="rfq:117019208"/>
<dbReference type="OMA" id="PINCAPA"/>
<keyword evidence="12" id="KW-0325">Glycoprotein</keyword>
<evidence type="ECO:0000256" key="8">
    <source>
        <dbReference type="ARBA" id="ARBA00022989"/>
    </source>
</evidence>
<evidence type="ECO:0000313" key="23">
    <source>
        <dbReference type="Proteomes" id="UP000472240"/>
    </source>
</evidence>
<evidence type="ECO:0000256" key="9">
    <source>
        <dbReference type="ARBA" id="ARBA00023136"/>
    </source>
</evidence>
<organism evidence="22 23">
    <name type="scientific">Rhinolophus ferrumequinum</name>
    <name type="common">Greater horseshoe bat</name>
    <dbReference type="NCBI Taxonomy" id="59479"/>
    <lineage>
        <taxon>Eukaryota</taxon>
        <taxon>Metazoa</taxon>
        <taxon>Chordata</taxon>
        <taxon>Craniata</taxon>
        <taxon>Vertebrata</taxon>
        <taxon>Euteleostomi</taxon>
        <taxon>Mammalia</taxon>
        <taxon>Eutheria</taxon>
        <taxon>Laurasiatheria</taxon>
        <taxon>Chiroptera</taxon>
        <taxon>Yinpterochiroptera</taxon>
        <taxon>Rhinolophoidea</taxon>
        <taxon>Rhinolophidae</taxon>
        <taxon>Rhinolophinae</taxon>
        <taxon>Rhinolophus</taxon>
    </lineage>
</organism>
<comment type="caution">
    <text evidence="17">Lacks conserved residue(s) required for the propagation of feature annotation.</text>
</comment>
<dbReference type="GO" id="GO:0005886">
    <property type="term" value="C:plasma membrane"/>
    <property type="evidence" value="ECO:0007669"/>
    <property type="project" value="UniProtKB-ARBA"/>
</dbReference>
<evidence type="ECO:0000256" key="13">
    <source>
        <dbReference type="ARBA" id="ARBA00023242"/>
    </source>
</evidence>
<evidence type="ECO:0000256" key="15">
    <source>
        <dbReference type="ARBA" id="ARBA00062744"/>
    </source>
</evidence>
<evidence type="ECO:0000256" key="11">
    <source>
        <dbReference type="ARBA" id="ARBA00023170"/>
    </source>
</evidence>
<comment type="subunit">
    <text evidence="15">The interleukin-15 receptor IL15R is a heterotrimer of IL15RA, IL2RB and IL2RG. IL15RA also self-associates. Interacts with SYK.</text>
</comment>
<keyword evidence="4" id="KW-0597">Phosphoprotein</keyword>
<evidence type="ECO:0000313" key="22">
    <source>
        <dbReference type="Ensembl" id="ENSRFEP00010023931.1"/>
    </source>
</evidence>
<dbReference type="GO" id="GO:0005576">
    <property type="term" value="C:extracellular region"/>
    <property type="evidence" value="ECO:0007669"/>
    <property type="project" value="UniProtKB-SubCell"/>
</dbReference>
<dbReference type="GeneID" id="117019208"/>
<dbReference type="CTD" id="3601"/>
<proteinExistence type="predicted"/>
<feature type="chain" id="PRO_5025448957" description="Interleukin-15 receptor subunit alpha" evidence="20">
    <location>
        <begin position="30"/>
        <end position="262"/>
    </location>
</feature>
<protein>
    <recommendedName>
        <fullName evidence="16">Interleukin-15 receptor subunit alpha</fullName>
    </recommendedName>
</protein>
<dbReference type="GO" id="GO:0009986">
    <property type="term" value="C:cell surface"/>
    <property type="evidence" value="ECO:0007669"/>
    <property type="project" value="UniProtKB-SubCell"/>
</dbReference>
<accession>A0A671FE46</accession>
<dbReference type="SUPFAM" id="SSF57535">
    <property type="entry name" value="Complement control module/SCR domain"/>
    <property type="match status" value="1"/>
</dbReference>
<evidence type="ECO:0000256" key="14">
    <source>
        <dbReference type="ARBA" id="ARBA00046292"/>
    </source>
</evidence>
<dbReference type="InterPro" id="IPR000436">
    <property type="entry name" value="Sushi_SCR_CCP_dom"/>
</dbReference>
<dbReference type="Pfam" id="PF00084">
    <property type="entry name" value="Sushi"/>
    <property type="match status" value="1"/>
</dbReference>
<evidence type="ECO:0000256" key="16">
    <source>
        <dbReference type="ARBA" id="ARBA00069591"/>
    </source>
</evidence>
<dbReference type="PANTHER" id="PTHR15060:SF0">
    <property type="entry name" value="INTERLEUKIN-15 RECEPTOR SUBUNIT ALPHA"/>
    <property type="match status" value="1"/>
</dbReference>
<feature type="region of interest" description="Disordered" evidence="18">
    <location>
        <begin position="228"/>
        <end position="262"/>
    </location>
</feature>
<dbReference type="PANTHER" id="PTHR15060">
    <property type="entry name" value="INTERLEUKIN-15 RECEPTOR SUBUNIT ALPHA"/>
    <property type="match status" value="1"/>
</dbReference>
<dbReference type="GO" id="GO:0031965">
    <property type="term" value="C:nuclear membrane"/>
    <property type="evidence" value="ECO:0007669"/>
    <property type="project" value="UniProtKB-SubCell"/>
</dbReference>
<comment type="subcellular location">
    <subcellularLocation>
        <location evidence="2">Cell surface</location>
    </subcellularLocation>
    <subcellularLocation>
        <location evidence="14">Nucleus membrane</location>
        <topology evidence="14">Single-pass type I membrane protein</topology>
    </subcellularLocation>
    <subcellularLocation>
        <location evidence="1">Secreted</location>
        <location evidence="1">Extracellular space</location>
    </subcellularLocation>
</comment>
<keyword evidence="10" id="KW-1015">Disulfide bond</keyword>
<evidence type="ECO:0000256" key="5">
    <source>
        <dbReference type="ARBA" id="ARBA00022659"/>
    </source>
</evidence>
<evidence type="ECO:0000256" key="7">
    <source>
        <dbReference type="ARBA" id="ARBA00022729"/>
    </source>
</evidence>
<dbReference type="GeneTree" id="ENSGT00390000000121"/>
<dbReference type="CDD" id="cd00033">
    <property type="entry name" value="CCP"/>
    <property type="match status" value="1"/>
</dbReference>
<dbReference type="GO" id="GO:0031410">
    <property type="term" value="C:cytoplasmic vesicle"/>
    <property type="evidence" value="ECO:0007669"/>
    <property type="project" value="UniProtKB-ARBA"/>
</dbReference>
<dbReference type="Gene3D" id="2.20.28.230">
    <property type="match status" value="1"/>
</dbReference>
<keyword evidence="13" id="KW-0539">Nucleus</keyword>
<feature type="region of interest" description="Disordered" evidence="18">
    <location>
        <begin position="145"/>
        <end position="190"/>
    </location>
</feature>
<evidence type="ECO:0000259" key="21">
    <source>
        <dbReference type="PROSITE" id="PS50923"/>
    </source>
</evidence>
<evidence type="ECO:0000256" key="4">
    <source>
        <dbReference type="ARBA" id="ARBA00022553"/>
    </source>
</evidence>
<feature type="compositionally biased region" description="Polar residues" evidence="18">
    <location>
        <begin position="99"/>
        <end position="109"/>
    </location>
</feature>
<evidence type="ECO:0000256" key="1">
    <source>
        <dbReference type="ARBA" id="ARBA00004239"/>
    </source>
</evidence>
<keyword evidence="3" id="KW-0964">Secreted</keyword>
<keyword evidence="23" id="KW-1185">Reference proteome</keyword>
<evidence type="ECO:0000256" key="17">
    <source>
        <dbReference type="PROSITE-ProRule" id="PRU00302"/>
    </source>
</evidence>
<dbReference type="Proteomes" id="UP000472240">
    <property type="component" value="Unplaced"/>
</dbReference>
<evidence type="ECO:0000256" key="12">
    <source>
        <dbReference type="ARBA" id="ARBA00023180"/>
    </source>
</evidence>
<keyword evidence="9 19" id="KW-0472">Membrane</keyword>
<feature type="signal peptide" evidence="20">
    <location>
        <begin position="1"/>
        <end position="29"/>
    </location>
</feature>
<keyword evidence="11" id="KW-0675">Receptor</keyword>
<keyword evidence="5 17" id="KW-0768">Sushi</keyword>
<keyword evidence="8 19" id="KW-1133">Transmembrane helix</keyword>
<evidence type="ECO:0000256" key="2">
    <source>
        <dbReference type="ARBA" id="ARBA00004241"/>
    </source>
</evidence>
<dbReference type="FunFam" id="2.20.28.230:FF:000001">
    <property type="entry name" value="Interleukin 15 receptor subunit alpha"/>
    <property type="match status" value="1"/>
</dbReference>
<reference evidence="22" key="2">
    <citation type="submission" date="2025-09" db="UniProtKB">
        <authorList>
            <consortium name="Ensembl"/>
        </authorList>
    </citation>
    <scope>IDENTIFICATION</scope>
</reference>
<dbReference type="PROSITE" id="PS50923">
    <property type="entry name" value="SUSHI"/>
    <property type="match status" value="1"/>
</dbReference>
<dbReference type="InterPro" id="IPR042372">
    <property type="entry name" value="IL15RA"/>
</dbReference>
<evidence type="ECO:0000256" key="20">
    <source>
        <dbReference type="SAM" id="SignalP"/>
    </source>
</evidence>